<protein>
    <submittedName>
        <fullName evidence="3">Uncharacterized protein</fullName>
    </submittedName>
</protein>
<feature type="signal peptide" evidence="2">
    <location>
        <begin position="1"/>
        <end position="20"/>
    </location>
</feature>
<sequence length="183" mass="20640">MKLVLKALVLGLVCIGVALGRYTWDREDDGESQGGRPEGGNRYPDAPDGEFIPLDRTANVQDHWCCNIRQEPIVKNESIPVVLTTFRNQTKWYRAGYEPCGSFGWGRCTKWKRLWNEVPITYMGITYRVTTTQPDCPANNLVCCPGFVRVNSNCIEIEDAPQTNSTYQKSLDDDLLKNFGGGR</sequence>
<evidence type="ECO:0000313" key="4">
    <source>
        <dbReference type="Proteomes" id="UP000749559"/>
    </source>
</evidence>
<proteinExistence type="predicted"/>
<evidence type="ECO:0000313" key="3">
    <source>
        <dbReference type="EMBL" id="CAH1777444.1"/>
    </source>
</evidence>
<feature type="chain" id="PRO_5035809401" evidence="2">
    <location>
        <begin position="21"/>
        <end position="183"/>
    </location>
</feature>
<dbReference type="EMBL" id="CAIIXF020000002">
    <property type="protein sequence ID" value="CAH1777444.1"/>
    <property type="molecule type" value="Genomic_DNA"/>
</dbReference>
<name>A0A8S4N9U1_OWEFU</name>
<accession>A0A8S4N9U1</accession>
<evidence type="ECO:0000256" key="2">
    <source>
        <dbReference type="SAM" id="SignalP"/>
    </source>
</evidence>
<evidence type="ECO:0000256" key="1">
    <source>
        <dbReference type="SAM" id="MobiDB-lite"/>
    </source>
</evidence>
<feature type="region of interest" description="Disordered" evidence="1">
    <location>
        <begin position="26"/>
        <end position="47"/>
    </location>
</feature>
<reference evidence="3" key="1">
    <citation type="submission" date="2022-03" db="EMBL/GenBank/DDBJ databases">
        <authorList>
            <person name="Martin C."/>
        </authorList>
    </citation>
    <scope>NUCLEOTIDE SEQUENCE</scope>
</reference>
<gene>
    <name evidence="3" type="ORF">OFUS_LOCUS4488</name>
</gene>
<dbReference type="AlphaFoldDB" id="A0A8S4N9U1"/>
<keyword evidence="4" id="KW-1185">Reference proteome</keyword>
<organism evidence="3 4">
    <name type="scientific">Owenia fusiformis</name>
    <name type="common">Polychaete worm</name>
    <dbReference type="NCBI Taxonomy" id="6347"/>
    <lineage>
        <taxon>Eukaryota</taxon>
        <taxon>Metazoa</taxon>
        <taxon>Spiralia</taxon>
        <taxon>Lophotrochozoa</taxon>
        <taxon>Annelida</taxon>
        <taxon>Polychaeta</taxon>
        <taxon>Sedentaria</taxon>
        <taxon>Canalipalpata</taxon>
        <taxon>Sabellida</taxon>
        <taxon>Oweniida</taxon>
        <taxon>Oweniidae</taxon>
        <taxon>Owenia</taxon>
    </lineage>
</organism>
<comment type="caution">
    <text evidence="3">The sequence shown here is derived from an EMBL/GenBank/DDBJ whole genome shotgun (WGS) entry which is preliminary data.</text>
</comment>
<dbReference type="Proteomes" id="UP000749559">
    <property type="component" value="Unassembled WGS sequence"/>
</dbReference>
<keyword evidence="2" id="KW-0732">Signal</keyword>